<keyword evidence="11" id="KW-0472">Membrane</keyword>
<dbReference type="GO" id="GO:0004615">
    <property type="term" value="F:phosphomannomutase activity"/>
    <property type="evidence" value="ECO:0007669"/>
    <property type="project" value="UniProtKB-EC"/>
</dbReference>
<evidence type="ECO:0000256" key="6">
    <source>
        <dbReference type="ARBA" id="ARBA00022553"/>
    </source>
</evidence>
<keyword evidence="17" id="KW-1185">Reference proteome</keyword>
<reference evidence="16 17" key="1">
    <citation type="submission" date="2019-03" db="EMBL/GenBank/DDBJ databases">
        <title>Genomic Encyclopedia of Type Strains, Phase IV (KMG-IV): sequencing the most valuable type-strain genomes for metagenomic binning, comparative biology and taxonomic classification.</title>
        <authorList>
            <person name="Goeker M."/>
        </authorList>
    </citation>
    <scope>NUCLEOTIDE SEQUENCE [LARGE SCALE GENOMIC DNA]</scope>
    <source>
        <strain evidence="16 17">DSM 103792</strain>
    </source>
</reference>
<dbReference type="Pfam" id="PF00408">
    <property type="entry name" value="PGM_PMM_IV"/>
    <property type="match status" value="1"/>
</dbReference>
<dbReference type="RefSeq" id="WP_269769299.1">
    <property type="nucleotide sequence ID" value="NZ_CP037953.1"/>
</dbReference>
<organism evidence="16 17">
    <name type="scientific">Permianibacter aggregans</name>
    <dbReference type="NCBI Taxonomy" id="1510150"/>
    <lineage>
        <taxon>Bacteria</taxon>
        <taxon>Pseudomonadati</taxon>
        <taxon>Pseudomonadota</taxon>
        <taxon>Gammaproteobacteria</taxon>
        <taxon>Pseudomonadales</taxon>
        <taxon>Pseudomonadaceae</taxon>
        <taxon>Permianibacter</taxon>
    </lineage>
</organism>
<feature type="domain" description="Alpha-D-phosphohexomutase C-terminal" evidence="12">
    <location>
        <begin position="756"/>
        <end position="829"/>
    </location>
</feature>
<feature type="transmembrane region" description="Helical" evidence="11">
    <location>
        <begin position="39"/>
        <end position="57"/>
    </location>
</feature>
<evidence type="ECO:0000256" key="8">
    <source>
        <dbReference type="ARBA" id="ARBA00022842"/>
    </source>
</evidence>
<dbReference type="SUPFAM" id="SSF53738">
    <property type="entry name" value="Phosphoglucomutase, first 3 domains"/>
    <property type="match status" value="3"/>
</dbReference>
<dbReference type="InterPro" id="IPR005844">
    <property type="entry name" value="A-D-PHexomutase_a/b/a-I"/>
</dbReference>
<feature type="domain" description="Alpha-D-phosphohexomutase alpha/beta/alpha" evidence="13">
    <location>
        <begin position="393"/>
        <end position="521"/>
    </location>
</feature>
<dbReference type="EC" id="5.4.2.8" evidence="5"/>
<evidence type="ECO:0000256" key="11">
    <source>
        <dbReference type="SAM" id="Phobius"/>
    </source>
</evidence>
<keyword evidence="11" id="KW-0812">Transmembrane</keyword>
<dbReference type="Pfam" id="PF02878">
    <property type="entry name" value="PGM_PMM_I"/>
    <property type="match status" value="1"/>
</dbReference>
<dbReference type="PROSITE" id="PS00710">
    <property type="entry name" value="PGM_PMM"/>
    <property type="match status" value="1"/>
</dbReference>
<evidence type="ECO:0000256" key="2">
    <source>
        <dbReference type="ARBA" id="ARBA00001946"/>
    </source>
</evidence>
<dbReference type="InterPro" id="IPR005845">
    <property type="entry name" value="A-D-PHexomutase_a/b/a-II"/>
</dbReference>
<keyword evidence="11" id="KW-1133">Transmembrane helix</keyword>
<accession>A0A4R6UU76</accession>
<feature type="domain" description="Alpha-D-phosphohexomutase alpha/beta/alpha" evidence="14">
    <location>
        <begin position="538"/>
        <end position="635"/>
    </location>
</feature>
<dbReference type="PANTHER" id="PTHR43771">
    <property type="entry name" value="PHOSPHOMANNOMUTASE"/>
    <property type="match status" value="1"/>
</dbReference>
<evidence type="ECO:0000256" key="1">
    <source>
        <dbReference type="ARBA" id="ARBA00000586"/>
    </source>
</evidence>
<sequence length="843" mass="91755">MKKREIPGVARPQTEAKAAKPKPVAKIVARSTLALSAQWLALSVLTAIFVVVLLYLLTVMGPAQSRTEQYTQTLLGNVADRLALQVSFIRGRVQQLAQHPDIPAALEAEDPTVLPSLERQLSAQLPESIGVRILPQAWHQMDMAGALPVSNVTLDLLRQTREGKTVPPEVIMAGNAREHILLIEPVKQGGKDIGYVLAGMKPELMRSALQGTAGSPGYLELNQVFGEAAQVVAKRGDESLKFGEAPYQVKVGESAWTLFYWPTAEEAASNGTIMATFWGLSALLIVGVGLLAFLIIRSIDRAAHQDASVLLRQLLASAEGKNNFDAAQYGLTVFKDIALTLARQEWSVRRAPAAPEPTETAAAPERKNLPAKEAPAARLAAPEAGRVRLSPEMFRAYDIRGVVGEQLNEEVVRQIGRAIGSEAFERGEQKVIVARDGRLSGPDLLEALKRGLLESGRDVIDLGAVPTPLLYFATHYLSSRSGVMLTGSHNPSNYNGLKIVLAGDTLSGDDIQRLRERIETGNLLSGRGSLERMSIAEDYMAQITSDVALAQPLKIVIDCGNGIAGAVAPDLYRALGCEVIELYCDVDGNFPNHHPDPSKPKNLEKLIETVKAEQADVGLAFDGDGDRLGVVDSNGKIIWPDRQLMLYAMDVLSRHPGTDIIYDVKCSRHLARVISGHGGRPLMWRTGHSLIKGKMRETGALLAGEQSGHIFFKERWYGFDDAIYTGCRLLEILAADFRKSADIFKSLPEGVTTPELNMAISDQRKFAFVDKLAQEGDFAGGQVNTIDGVRVDFADGWGLVRASNTTPALVLRFEADNETALKRIQELFRGQLLMVDPQAQLPF</sequence>
<dbReference type="AlphaFoldDB" id="A0A4R6UU76"/>
<evidence type="ECO:0000256" key="4">
    <source>
        <dbReference type="ARBA" id="ARBA00010231"/>
    </source>
</evidence>
<dbReference type="InterPro" id="IPR005846">
    <property type="entry name" value="A-D-PHexomutase_a/b/a-III"/>
</dbReference>
<dbReference type="InterPro" id="IPR036900">
    <property type="entry name" value="A-D-PHexomutase_C_sf"/>
</dbReference>
<feature type="region of interest" description="Disordered" evidence="10">
    <location>
        <begin position="350"/>
        <end position="375"/>
    </location>
</feature>
<feature type="compositionally biased region" description="Low complexity" evidence="10">
    <location>
        <begin position="350"/>
        <end position="363"/>
    </location>
</feature>
<dbReference type="PRINTS" id="PR00509">
    <property type="entry name" value="PGMPMM"/>
</dbReference>
<dbReference type="Gene3D" id="3.30.310.50">
    <property type="entry name" value="Alpha-D-phosphohexomutase, C-terminal domain"/>
    <property type="match status" value="1"/>
</dbReference>
<protein>
    <recommendedName>
        <fullName evidence="5">phosphomannomutase</fullName>
        <ecNumber evidence="5">5.4.2.8</ecNumber>
    </recommendedName>
</protein>
<keyword evidence="8" id="KW-0460">Magnesium</keyword>
<comment type="catalytic activity">
    <reaction evidence="1">
        <text>alpha-D-mannose 1-phosphate = D-mannose 6-phosphate</text>
        <dbReference type="Rhea" id="RHEA:11140"/>
        <dbReference type="ChEBI" id="CHEBI:58409"/>
        <dbReference type="ChEBI" id="CHEBI:58735"/>
        <dbReference type="EC" id="5.4.2.8"/>
    </reaction>
</comment>
<dbReference type="Gene3D" id="3.40.120.10">
    <property type="entry name" value="Alpha-D-Glucose-1,6-Bisphosphate, subunit A, domain 3"/>
    <property type="match status" value="3"/>
</dbReference>
<evidence type="ECO:0000259" key="12">
    <source>
        <dbReference type="Pfam" id="PF00408"/>
    </source>
</evidence>
<keyword evidence="9" id="KW-0413">Isomerase</keyword>
<dbReference type="Pfam" id="PF02879">
    <property type="entry name" value="PGM_PMM_II"/>
    <property type="match status" value="1"/>
</dbReference>
<dbReference type="SUPFAM" id="SSF55957">
    <property type="entry name" value="Phosphoglucomutase, C-terminal domain"/>
    <property type="match status" value="1"/>
</dbReference>
<dbReference type="InterPro" id="IPR016055">
    <property type="entry name" value="A-D-PHexomutase_a/b/a-I/II/III"/>
</dbReference>
<evidence type="ECO:0000259" key="15">
    <source>
        <dbReference type="Pfam" id="PF02880"/>
    </source>
</evidence>
<evidence type="ECO:0000313" key="16">
    <source>
        <dbReference type="EMBL" id="TDQ49439.1"/>
    </source>
</evidence>
<keyword evidence="6" id="KW-0597">Phosphoprotein</keyword>
<proteinExistence type="inferred from homology"/>
<evidence type="ECO:0000256" key="5">
    <source>
        <dbReference type="ARBA" id="ARBA00012730"/>
    </source>
</evidence>
<evidence type="ECO:0000256" key="9">
    <source>
        <dbReference type="ARBA" id="ARBA00023235"/>
    </source>
</evidence>
<dbReference type="InterPro" id="IPR005841">
    <property type="entry name" value="Alpha-D-phosphohexomutase_SF"/>
</dbReference>
<dbReference type="Pfam" id="PF02880">
    <property type="entry name" value="PGM_PMM_III"/>
    <property type="match status" value="1"/>
</dbReference>
<evidence type="ECO:0000313" key="17">
    <source>
        <dbReference type="Proteomes" id="UP000295375"/>
    </source>
</evidence>
<evidence type="ECO:0000256" key="7">
    <source>
        <dbReference type="ARBA" id="ARBA00022723"/>
    </source>
</evidence>
<feature type="transmembrane region" description="Helical" evidence="11">
    <location>
        <begin position="277"/>
        <end position="296"/>
    </location>
</feature>
<evidence type="ECO:0000259" key="13">
    <source>
        <dbReference type="Pfam" id="PF02878"/>
    </source>
</evidence>
<dbReference type="InterPro" id="IPR016066">
    <property type="entry name" value="A-D-PHexomutase_CS"/>
</dbReference>
<comment type="pathway">
    <text evidence="3">Nucleotide-sugar biosynthesis; GDP-alpha-D-mannose biosynthesis; alpha-D-mannose 1-phosphate from D-fructose 6-phosphate: step 2/2.</text>
</comment>
<dbReference type="CDD" id="cd03089">
    <property type="entry name" value="PMM_PGM"/>
    <property type="match status" value="1"/>
</dbReference>
<dbReference type="GO" id="GO:0005975">
    <property type="term" value="P:carbohydrate metabolic process"/>
    <property type="evidence" value="ECO:0007669"/>
    <property type="project" value="InterPro"/>
</dbReference>
<dbReference type="InterPro" id="IPR005843">
    <property type="entry name" value="A-D-PHexomutase_C"/>
</dbReference>
<dbReference type="FunFam" id="3.40.120.10:FF:000021">
    <property type="entry name" value="Phosphomannomutase/phosphoglucomutase"/>
    <property type="match status" value="1"/>
</dbReference>
<dbReference type="Proteomes" id="UP000295375">
    <property type="component" value="Unassembled WGS sequence"/>
</dbReference>
<keyword evidence="7" id="KW-0479">Metal-binding</keyword>
<dbReference type="EMBL" id="SNYM01000004">
    <property type="protein sequence ID" value="TDQ49439.1"/>
    <property type="molecule type" value="Genomic_DNA"/>
</dbReference>
<comment type="caution">
    <text evidence="16">The sequence shown here is derived from an EMBL/GenBank/DDBJ whole genome shotgun (WGS) entry which is preliminary data.</text>
</comment>
<feature type="domain" description="Alpha-D-phosphohexomutase alpha/beta/alpha" evidence="15">
    <location>
        <begin position="640"/>
        <end position="748"/>
    </location>
</feature>
<dbReference type="PANTHER" id="PTHR43771:SF2">
    <property type="entry name" value="PHOSPHOMANNOMUTASE_PHOSPHOGLUCOMUTASE"/>
    <property type="match status" value="1"/>
</dbReference>
<evidence type="ECO:0000259" key="14">
    <source>
        <dbReference type="Pfam" id="PF02879"/>
    </source>
</evidence>
<name>A0A4R6UU76_9GAMM</name>
<evidence type="ECO:0000256" key="3">
    <source>
        <dbReference type="ARBA" id="ARBA00004699"/>
    </source>
</evidence>
<comment type="cofactor">
    <cofactor evidence="2">
        <name>Mg(2+)</name>
        <dbReference type="ChEBI" id="CHEBI:18420"/>
    </cofactor>
</comment>
<gene>
    <name evidence="16" type="ORF">EV696_104144</name>
</gene>
<evidence type="ECO:0000256" key="10">
    <source>
        <dbReference type="SAM" id="MobiDB-lite"/>
    </source>
</evidence>
<comment type="similarity">
    <text evidence="4">Belongs to the phosphohexose mutase family.</text>
</comment>
<dbReference type="GO" id="GO:0000287">
    <property type="term" value="F:magnesium ion binding"/>
    <property type="evidence" value="ECO:0007669"/>
    <property type="project" value="InterPro"/>
</dbReference>